<dbReference type="EMBL" id="JBHSMH010000003">
    <property type="protein sequence ID" value="MFC5467327.1"/>
    <property type="molecule type" value="Genomic_DNA"/>
</dbReference>
<name>A0ABW0LQN5_9BACL</name>
<comment type="caution">
    <text evidence="9">The sequence shown here is derived from an EMBL/GenBank/DDBJ whole genome shotgun (WGS) entry which is preliminary data.</text>
</comment>
<evidence type="ECO:0000256" key="4">
    <source>
        <dbReference type="ARBA" id="ARBA00022692"/>
    </source>
</evidence>
<dbReference type="InterPro" id="IPR035906">
    <property type="entry name" value="MetI-like_sf"/>
</dbReference>
<dbReference type="SUPFAM" id="SSF161098">
    <property type="entry name" value="MetI-like"/>
    <property type="match status" value="1"/>
</dbReference>
<feature type="transmembrane region" description="Helical" evidence="7">
    <location>
        <begin position="74"/>
        <end position="95"/>
    </location>
</feature>
<feature type="transmembrane region" description="Helical" evidence="7">
    <location>
        <begin position="12"/>
        <end position="35"/>
    </location>
</feature>
<evidence type="ECO:0000256" key="2">
    <source>
        <dbReference type="ARBA" id="ARBA00022448"/>
    </source>
</evidence>
<reference evidence="10" key="1">
    <citation type="journal article" date="2019" name="Int. J. Syst. Evol. Microbiol.">
        <title>The Global Catalogue of Microorganisms (GCM) 10K type strain sequencing project: providing services to taxonomists for standard genome sequencing and annotation.</title>
        <authorList>
            <consortium name="The Broad Institute Genomics Platform"/>
            <consortium name="The Broad Institute Genome Sequencing Center for Infectious Disease"/>
            <person name="Wu L."/>
            <person name="Ma J."/>
        </authorList>
    </citation>
    <scope>NUCLEOTIDE SEQUENCE [LARGE SCALE GENOMIC DNA]</scope>
    <source>
        <strain evidence="10">CCUG 57113</strain>
    </source>
</reference>
<dbReference type="Gene3D" id="1.10.3720.10">
    <property type="entry name" value="MetI-like"/>
    <property type="match status" value="1"/>
</dbReference>
<evidence type="ECO:0000256" key="3">
    <source>
        <dbReference type="ARBA" id="ARBA00022475"/>
    </source>
</evidence>
<sequence length="301" mass="34157">MLFDIKRNPFSYLLLLPAAVYTFVFGYITLPYIIIAFEKFNYKKGIWLSEWVGFKNFEFFFKSSSAWTVTWNTVYLNFLFIVTGTITALIFSILLNELVFKRFTKIVQSTFLFPNFLSWIIVSYIVYALFSTQYGVVNEGLKAVGLNPTNWYTDADAWTWILVGLKIWKDAGISIVIYLAAIAGIDQSLYEAAIVDGANRWQQIKNITLPLLMPTVAILNLLAVGKIFNGDFGMIYALVGDNALLYKTTDVIDTYVYRALRRTGDPSQAMAVGLFQSLVGFILVFGVNKITKKFYPDGAIF</sequence>
<keyword evidence="10" id="KW-1185">Reference proteome</keyword>
<keyword evidence="2 7" id="KW-0813">Transport</keyword>
<keyword evidence="6 7" id="KW-0472">Membrane</keyword>
<dbReference type="RefSeq" id="WP_378081079.1">
    <property type="nucleotide sequence ID" value="NZ_JBHSMH010000003.1"/>
</dbReference>
<keyword evidence="4 7" id="KW-0812">Transmembrane</keyword>
<proteinExistence type="inferred from homology"/>
<feature type="transmembrane region" description="Helical" evidence="7">
    <location>
        <begin position="157"/>
        <end position="185"/>
    </location>
</feature>
<evidence type="ECO:0000256" key="5">
    <source>
        <dbReference type="ARBA" id="ARBA00022989"/>
    </source>
</evidence>
<dbReference type="Proteomes" id="UP001596105">
    <property type="component" value="Unassembled WGS sequence"/>
</dbReference>
<evidence type="ECO:0000313" key="10">
    <source>
        <dbReference type="Proteomes" id="UP001596105"/>
    </source>
</evidence>
<keyword evidence="3" id="KW-1003">Cell membrane</keyword>
<evidence type="ECO:0000259" key="8">
    <source>
        <dbReference type="PROSITE" id="PS50928"/>
    </source>
</evidence>
<comment type="similarity">
    <text evidence="7">Belongs to the binding-protein-dependent transport system permease family.</text>
</comment>
<evidence type="ECO:0000313" key="9">
    <source>
        <dbReference type="EMBL" id="MFC5467327.1"/>
    </source>
</evidence>
<accession>A0ABW0LQN5</accession>
<dbReference type="Pfam" id="PF00528">
    <property type="entry name" value="BPD_transp_1"/>
    <property type="match status" value="1"/>
</dbReference>
<evidence type="ECO:0000256" key="1">
    <source>
        <dbReference type="ARBA" id="ARBA00004651"/>
    </source>
</evidence>
<dbReference type="PROSITE" id="PS50928">
    <property type="entry name" value="ABC_TM1"/>
    <property type="match status" value="1"/>
</dbReference>
<dbReference type="InterPro" id="IPR000515">
    <property type="entry name" value="MetI-like"/>
</dbReference>
<dbReference type="PANTHER" id="PTHR43227">
    <property type="entry name" value="BLL4140 PROTEIN"/>
    <property type="match status" value="1"/>
</dbReference>
<organism evidence="9 10">
    <name type="scientific">Cohnella suwonensis</name>
    <dbReference type="NCBI Taxonomy" id="696072"/>
    <lineage>
        <taxon>Bacteria</taxon>
        <taxon>Bacillati</taxon>
        <taxon>Bacillota</taxon>
        <taxon>Bacilli</taxon>
        <taxon>Bacillales</taxon>
        <taxon>Paenibacillaceae</taxon>
        <taxon>Cohnella</taxon>
    </lineage>
</organism>
<feature type="transmembrane region" description="Helical" evidence="7">
    <location>
        <begin position="116"/>
        <end position="137"/>
    </location>
</feature>
<feature type="transmembrane region" description="Helical" evidence="7">
    <location>
        <begin position="206"/>
        <end position="228"/>
    </location>
</feature>
<dbReference type="InterPro" id="IPR050809">
    <property type="entry name" value="UgpAE/MalFG_permease"/>
</dbReference>
<keyword evidence="5 7" id="KW-1133">Transmembrane helix</keyword>
<evidence type="ECO:0000256" key="6">
    <source>
        <dbReference type="ARBA" id="ARBA00023136"/>
    </source>
</evidence>
<protein>
    <submittedName>
        <fullName evidence="9">ABC transporter permease</fullName>
    </submittedName>
</protein>
<gene>
    <name evidence="9" type="ORF">ACFPPD_01265</name>
</gene>
<dbReference type="PANTHER" id="PTHR43227:SF11">
    <property type="entry name" value="BLL4140 PROTEIN"/>
    <property type="match status" value="1"/>
</dbReference>
<feature type="domain" description="ABC transmembrane type-1" evidence="8">
    <location>
        <begin position="70"/>
        <end position="291"/>
    </location>
</feature>
<dbReference type="CDD" id="cd06261">
    <property type="entry name" value="TM_PBP2"/>
    <property type="match status" value="1"/>
</dbReference>
<evidence type="ECO:0000256" key="7">
    <source>
        <dbReference type="RuleBase" id="RU363032"/>
    </source>
</evidence>
<comment type="subcellular location">
    <subcellularLocation>
        <location evidence="1 7">Cell membrane</location>
        <topology evidence="1 7">Multi-pass membrane protein</topology>
    </subcellularLocation>
</comment>
<feature type="transmembrane region" description="Helical" evidence="7">
    <location>
        <begin position="269"/>
        <end position="287"/>
    </location>
</feature>